<proteinExistence type="predicted"/>
<comment type="caution">
    <text evidence="1">The sequence shown here is derived from an EMBL/GenBank/DDBJ whole genome shotgun (WGS) entry which is preliminary data.</text>
</comment>
<organism evidence="1 2">
    <name type="scientific">Leucogyrophana mollusca</name>
    <dbReference type="NCBI Taxonomy" id="85980"/>
    <lineage>
        <taxon>Eukaryota</taxon>
        <taxon>Fungi</taxon>
        <taxon>Dikarya</taxon>
        <taxon>Basidiomycota</taxon>
        <taxon>Agaricomycotina</taxon>
        <taxon>Agaricomycetes</taxon>
        <taxon>Agaricomycetidae</taxon>
        <taxon>Boletales</taxon>
        <taxon>Boletales incertae sedis</taxon>
        <taxon>Leucogyrophana</taxon>
    </lineage>
</organism>
<dbReference type="Proteomes" id="UP000790709">
    <property type="component" value="Unassembled WGS sequence"/>
</dbReference>
<protein>
    <submittedName>
        <fullName evidence="1">Uncharacterized protein</fullName>
    </submittedName>
</protein>
<dbReference type="EMBL" id="MU266494">
    <property type="protein sequence ID" value="KAH7922189.1"/>
    <property type="molecule type" value="Genomic_DNA"/>
</dbReference>
<accession>A0ACB8BA71</accession>
<evidence type="ECO:0000313" key="2">
    <source>
        <dbReference type="Proteomes" id="UP000790709"/>
    </source>
</evidence>
<sequence length="351" mass="37790">MSAASASLGALELGATLTTFFFGIATVQTYHYYRRYTSDLLWLKSMVAVLWCFELAQLLAITTGLYPIVTRQSESMSLPRPFAWSALFGGILPPAAQAFFVYRVRVFSKKTWLTLFCGTLCVLRFFLDVGAGIYTIKVPVSVAELAQRLSWAVMAVLIIGSISDAIVAGSMCYYLKRERAFALGPTTKLLDRLIAYTIETSLITSLTAIAILLCFKTMPNTIAWFGVNMFHGQVCVNALLANLNARKAHSNVDNAHISFSHSTFRANVGPSDSDESPSTSFGIPGKNQGAAPDDIPASGYGDSDGMPPVPLFTPGAAIEVCLGRDTKVQQEASIAPDKSTGTLCPPPSIVA</sequence>
<keyword evidence="2" id="KW-1185">Reference proteome</keyword>
<name>A0ACB8BA71_9AGAM</name>
<gene>
    <name evidence="1" type="ORF">BV22DRAFT_675237</name>
</gene>
<evidence type="ECO:0000313" key="1">
    <source>
        <dbReference type="EMBL" id="KAH7922189.1"/>
    </source>
</evidence>
<reference evidence="1" key="1">
    <citation type="journal article" date="2021" name="New Phytol.">
        <title>Evolutionary innovations through gain and loss of genes in the ectomycorrhizal Boletales.</title>
        <authorList>
            <person name="Wu G."/>
            <person name="Miyauchi S."/>
            <person name="Morin E."/>
            <person name="Kuo A."/>
            <person name="Drula E."/>
            <person name="Varga T."/>
            <person name="Kohler A."/>
            <person name="Feng B."/>
            <person name="Cao Y."/>
            <person name="Lipzen A."/>
            <person name="Daum C."/>
            <person name="Hundley H."/>
            <person name="Pangilinan J."/>
            <person name="Johnson J."/>
            <person name="Barry K."/>
            <person name="LaButti K."/>
            <person name="Ng V."/>
            <person name="Ahrendt S."/>
            <person name="Min B."/>
            <person name="Choi I.G."/>
            <person name="Park H."/>
            <person name="Plett J.M."/>
            <person name="Magnuson J."/>
            <person name="Spatafora J.W."/>
            <person name="Nagy L.G."/>
            <person name="Henrissat B."/>
            <person name="Grigoriev I.V."/>
            <person name="Yang Z.L."/>
            <person name="Xu J."/>
            <person name="Martin F.M."/>
        </authorList>
    </citation>
    <scope>NUCLEOTIDE SEQUENCE</scope>
    <source>
        <strain evidence="1">KUC20120723A-06</strain>
    </source>
</reference>